<feature type="transmembrane region" description="Helical" evidence="7">
    <location>
        <begin position="132"/>
        <end position="151"/>
    </location>
</feature>
<comment type="subcellular location">
    <subcellularLocation>
        <location evidence="1 7">Cell membrane</location>
        <topology evidence="1 7">Multi-pass membrane protein</topology>
    </subcellularLocation>
</comment>
<dbReference type="InterPro" id="IPR000515">
    <property type="entry name" value="MetI-like"/>
</dbReference>
<evidence type="ECO:0000256" key="1">
    <source>
        <dbReference type="ARBA" id="ARBA00004651"/>
    </source>
</evidence>
<dbReference type="PANTHER" id="PTHR30151">
    <property type="entry name" value="ALKANE SULFONATE ABC TRANSPORTER-RELATED, MEMBRANE SUBUNIT"/>
    <property type="match status" value="1"/>
</dbReference>
<dbReference type="GO" id="GO:0005886">
    <property type="term" value="C:plasma membrane"/>
    <property type="evidence" value="ECO:0007669"/>
    <property type="project" value="UniProtKB-SubCell"/>
</dbReference>
<dbReference type="CDD" id="cd06261">
    <property type="entry name" value="TM_PBP2"/>
    <property type="match status" value="1"/>
</dbReference>
<dbReference type="Gene3D" id="1.10.3720.10">
    <property type="entry name" value="MetI-like"/>
    <property type="match status" value="1"/>
</dbReference>
<evidence type="ECO:0000256" key="6">
    <source>
        <dbReference type="ARBA" id="ARBA00023136"/>
    </source>
</evidence>
<keyword evidence="6 7" id="KW-0472">Membrane</keyword>
<feature type="transmembrane region" description="Helical" evidence="7">
    <location>
        <begin position="12"/>
        <end position="29"/>
    </location>
</feature>
<protein>
    <submittedName>
        <fullName evidence="9">Aliphatic sulfonates transport permease protein SsuC</fullName>
    </submittedName>
</protein>
<dbReference type="GO" id="GO:0055085">
    <property type="term" value="P:transmembrane transport"/>
    <property type="evidence" value="ECO:0007669"/>
    <property type="project" value="InterPro"/>
</dbReference>
<dbReference type="PANTHER" id="PTHR30151:SF20">
    <property type="entry name" value="ABC TRANSPORTER PERMEASE PROTEIN HI_0355-RELATED"/>
    <property type="match status" value="1"/>
</dbReference>
<evidence type="ECO:0000256" key="5">
    <source>
        <dbReference type="ARBA" id="ARBA00022989"/>
    </source>
</evidence>
<accession>A0A6N2TAE3</accession>
<keyword evidence="2 7" id="KW-0813">Transport</keyword>
<feature type="transmembrane region" description="Helical" evidence="7">
    <location>
        <begin position="104"/>
        <end position="126"/>
    </location>
</feature>
<evidence type="ECO:0000313" key="9">
    <source>
        <dbReference type="EMBL" id="VYT01769.1"/>
    </source>
</evidence>
<keyword evidence="4 7" id="KW-0812">Transmembrane</keyword>
<dbReference type="SUPFAM" id="SSF161098">
    <property type="entry name" value="MetI-like"/>
    <property type="match status" value="1"/>
</dbReference>
<comment type="similarity">
    <text evidence="7">Belongs to the binding-protein-dependent transport system permease family.</text>
</comment>
<feature type="transmembrane region" description="Helical" evidence="7">
    <location>
        <begin position="192"/>
        <end position="216"/>
    </location>
</feature>
<keyword evidence="3" id="KW-1003">Cell membrane</keyword>
<feature type="domain" description="ABC transmembrane type-1" evidence="8">
    <location>
        <begin position="66"/>
        <end position="246"/>
    </location>
</feature>
<proteinExistence type="inferred from homology"/>
<gene>
    <name evidence="9" type="primary">ssuC_4</name>
    <name evidence="9" type="ORF">AULFYP135_01311</name>
</gene>
<name>A0A6N2TAE3_9FIRM</name>
<organism evidence="9">
    <name type="scientific">uncultured Anaerotruncus sp</name>
    <dbReference type="NCBI Taxonomy" id="905011"/>
    <lineage>
        <taxon>Bacteria</taxon>
        <taxon>Bacillati</taxon>
        <taxon>Bacillota</taxon>
        <taxon>Clostridia</taxon>
        <taxon>Eubacteriales</taxon>
        <taxon>Oscillospiraceae</taxon>
        <taxon>Anaerotruncus</taxon>
        <taxon>environmental samples</taxon>
    </lineage>
</organism>
<evidence type="ECO:0000256" key="3">
    <source>
        <dbReference type="ARBA" id="ARBA00022475"/>
    </source>
</evidence>
<evidence type="ECO:0000256" key="2">
    <source>
        <dbReference type="ARBA" id="ARBA00022448"/>
    </source>
</evidence>
<sequence length="269" mass="29298">MATNRGRRNRAAVTAGVRYAIIFALLALWEYNTRIGVLNPFYTSYPSAILADLYEFTMSGELAHHASITIGEALSGLFFGTAFGVGFGVLFSQIKFLGSVITPILTAIAGIPQLTLSPLYILWFGFGFKSKVILAGMMVFFGVFGSTYNAIKNLDQRWIEASSLLGANAFQTLTLVVIPACAPWIISSIRSGIGSCMVGAIMGEYIGASGGFGWMISFAASYFDLDRVLACVLILLVFNRTLNWVLDRLEGRILHWRTESNLSLKTAAD</sequence>
<feature type="transmembrane region" description="Helical" evidence="7">
    <location>
        <begin position="163"/>
        <end position="186"/>
    </location>
</feature>
<dbReference type="PROSITE" id="PS50928">
    <property type="entry name" value="ABC_TM1"/>
    <property type="match status" value="1"/>
</dbReference>
<keyword evidence="5 7" id="KW-1133">Transmembrane helix</keyword>
<evidence type="ECO:0000256" key="7">
    <source>
        <dbReference type="RuleBase" id="RU363032"/>
    </source>
</evidence>
<feature type="transmembrane region" description="Helical" evidence="7">
    <location>
        <begin position="73"/>
        <end position="92"/>
    </location>
</feature>
<dbReference type="InterPro" id="IPR035906">
    <property type="entry name" value="MetI-like_sf"/>
</dbReference>
<reference evidence="9" key="1">
    <citation type="submission" date="2019-11" db="EMBL/GenBank/DDBJ databases">
        <authorList>
            <person name="Feng L."/>
        </authorList>
    </citation>
    <scope>NUCLEOTIDE SEQUENCE</scope>
    <source>
        <strain evidence="9">AundefinedLFYP135</strain>
    </source>
</reference>
<dbReference type="AlphaFoldDB" id="A0A6N2TAE3"/>
<dbReference type="EMBL" id="CACRSL010000003">
    <property type="protein sequence ID" value="VYT01769.1"/>
    <property type="molecule type" value="Genomic_DNA"/>
</dbReference>
<evidence type="ECO:0000259" key="8">
    <source>
        <dbReference type="PROSITE" id="PS50928"/>
    </source>
</evidence>
<evidence type="ECO:0000256" key="4">
    <source>
        <dbReference type="ARBA" id="ARBA00022692"/>
    </source>
</evidence>
<dbReference type="Pfam" id="PF00528">
    <property type="entry name" value="BPD_transp_1"/>
    <property type="match status" value="1"/>
</dbReference>